<dbReference type="EMBL" id="JARUPT010000202">
    <property type="protein sequence ID" value="KAK0375511.1"/>
    <property type="molecule type" value="Genomic_DNA"/>
</dbReference>
<accession>A0ABQ9PVE4</accession>
<evidence type="ECO:0000313" key="2">
    <source>
        <dbReference type="EMBL" id="KAK0375511.1"/>
    </source>
</evidence>
<feature type="region of interest" description="Disordered" evidence="1">
    <location>
        <begin position="1"/>
        <end position="25"/>
    </location>
</feature>
<keyword evidence="3" id="KW-1185">Reference proteome</keyword>
<name>A0ABQ9PVE4_9PEZI</name>
<sequence length="84" mass="9103">MAAFGRFSGRSKWDAGPPGQGTLRQRANPRASFANQGAVPRVHRSSVARTHCWLELAPPIIGHLGTFSSQSLTHVVVTVDCFVF</sequence>
<evidence type="ECO:0000313" key="3">
    <source>
        <dbReference type="Proteomes" id="UP001169217"/>
    </source>
</evidence>
<evidence type="ECO:0000256" key="1">
    <source>
        <dbReference type="SAM" id="MobiDB-lite"/>
    </source>
</evidence>
<dbReference type="Proteomes" id="UP001169217">
    <property type="component" value="Unassembled WGS sequence"/>
</dbReference>
<reference evidence="2" key="1">
    <citation type="submission" date="2023-04" db="EMBL/GenBank/DDBJ databases">
        <title>Colletotrichum limetticola genome sequence.</title>
        <authorList>
            <person name="Baroncelli R."/>
        </authorList>
    </citation>
    <scope>NUCLEOTIDE SEQUENCE</scope>
    <source>
        <strain evidence="2">KLA-Anderson</strain>
    </source>
</reference>
<organism evidence="2 3">
    <name type="scientific">Colletotrichum limetticola</name>
    <dbReference type="NCBI Taxonomy" id="1209924"/>
    <lineage>
        <taxon>Eukaryota</taxon>
        <taxon>Fungi</taxon>
        <taxon>Dikarya</taxon>
        <taxon>Ascomycota</taxon>
        <taxon>Pezizomycotina</taxon>
        <taxon>Sordariomycetes</taxon>
        <taxon>Hypocreomycetidae</taxon>
        <taxon>Glomerellales</taxon>
        <taxon>Glomerellaceae</taxon>
        <taxon>Colletotrichum</taxon>
        <taxon>Colletotrichum acutatum species complex</taxon>
    </lineage>
</organism>
<protein>
    <submittedName>
        <fullName evidence="2">Uncharacterized protein</fullName>
    </submittedName>
</protein>
<comment type="caution">
    <text evidence="2">The sequence shown here is derived from an EMBL/GenBank/DDBJ whole genome shotgun (WGS) entry which is preliminary data.</text>
</comment>
<proteinExistence type="predicted"/>
<gene>
    <name evidence="2" type="ORF">CLIM01_07118</name>
</gene>